<keyword evidence="2" id="KW-0732">Signal</keyword>
<evidence type="ECO:0000256" key="2">
    <source>
        <dbReference type="SAM" id="SignalP"/>
    </source>
</evidence>
<feature type="transmembrane region" description="Helical" evidence="1">
    <location>
        <begin position="116"/>
        <end position="136"/>
    </location>
</feature>
<proteinExistence type="predicted"/>
<keyword evidence="4" id="KW-1185">Reference proteome</keyword>
<name>A0A323TD82_9BACI</name>
<feature type="signal peptide" evidence="2">
    <location>
        <begin position="1"/>
        <end position="20"/>
    </location>
</feature>
<sequence length="153" mass="16991">MVKRLSVFMGILLVSLFVFSSVAQSQGNPLQEMSNPSRVMAGNSVTAFMSVSNIEREEKVVMSSSTESITRYSDEYAYFFGNGKGPAPSKLLASSQQAQPYSNYHSDPSLPGFDQILIYLLKDLSIVGVIILFLIIRMMYTSWGSVHTRNQSK</sequence>
<keyword evidence="1" id="KW-0472">Membrane</keyword>
<dbReference type="EMBL" id="PDOD01000003">
    <property type="protein sequence ID" value="PYZ92720.1"/>
    <property type="molecule type" value="Genomic_DNA"/>
</dbReference>
<evidence type="ECO:0000313" key="4">
    <source>
        <dbReference type="Proteomes" id="UP000248214"/>
    </source>
</evidence>
<dbReference type="Proteomes" id="UP000248214">
    <property type="component" value="Unassembled WGS sequence"/>
</dbReference>
<keyword evidence="1" id="KW-1133">Transmembrane helix</keyword>
<accession>A0A323TD82</accession>
<keyword evidence="1" id="KW-0812">Transmembrane</keyword>
<gene>
    <name evidence="3" type="ORF">CR194_13775</name>
</gene>
<evidence type="ECO:0000313" key="3">
    <source>
        <dbReference type="EMBL" id="PYZ92720.1"/>
    </source>
</evidence>
<reference evidence="3 4" key="1">
    <citation type="submission" date="2017-10" db="EMBL/GenBank/DDBJ databases">
        <title>Bacillus sp. nov., a halophilic bacterium isolated from a Keqin Lake.</title>
        <authorList>
            <person name="Wang H."/>
        </authorList>
    </citation>
    <scope>NUCLEOTIDE SEQUENCE [LARGE SCALE GENOMIC DNA]</scope>
    <source>
        <strain evidence="3 4">KQ-12</strain>
    </source>
</reference>
<evidence type="ECO:0000256" key="1">
    <source>
        <dbReference type="SAM" id="Phobius"/>
    </source>
</evidence>
<organism evidence="3 4">
    <name type="scientific">Salipaludibacillus keqinensis</name>
    <dbReference type="NCBI Taxonomy" id="2045207"/>
    <lineage>
        <taxon>Bacteria</taxon>
        <taxon>Bacillati</taxon>
        <taxon>Bacillota</taxon>
        <taxon>Bacilli</taxon>
        <taxon>Bacillales</taxon>
        <taxon>Bacillaceae</taxon>
    </lineage>
</organism>
<dbReference type="AlphaFoldDB" id="A0A323TD82"/>
<protein>
    <submittedName>
        <fullName evidence="3">Uncharacterized protein</fullName>
    </submittedName>
</protein>
<comment type="caution">
    <text evidence="3">The sequence shown here is derived from an EMBL/GenBank/DDBJ whole genome shotgun (WGS) entry which is preliminary data.</text>
</comment>
<dbReference type="RefSeq" id="WP_110610268.1">
    <property type="nucleotide sequence ID" value="NZ_PDOD01000003.1"/>
</dbReference>
<feature type="chain" id="PRO_5038370297" evidence="2">
    <location>
        <begin position="21"/>
        <end position="153"/>
    </location>
</feature>